<evidence type="ECO:0000256" key="5">
    <source>
        <dbReference type="SAM" id="MobiDB-lite"/>
    </source>
</evidence>
<feature type="transmembrane region" description="Helical" evidence="6">
    <location>
        <begin position="212"/>
        <end position="235"/>
    </location>
</feature>
<organism evidence="8 9">
    <name type="scientific">Drosophila guanche</name>
    <name type="common">Fruit fly</name>
    <dbReference type="NCBI Taxonomy" id="7266"/>
    <lineage>
        <taxon>Eukaryota</taxon>
        <taxon>Metazoa</taxon>
        <taxon>Ecdysozoa</taxon>
        <taxon>Arthropoda</taxon>
        <taxon>Hexapoda</taxon>
        <taxon>Insecta</taxon>
        <taxon>Pterygota</taxon>
        <taxon>Neoptera</taxon>
        <taxon>Endopterygota</taxon>
        <taxon>Diptera</taxon>
        <taxon>Brachycera</taxon>
        <taxon>Muscomorpha</taxon>
        <taxon>Ephydroidea</taxon>
        <taxon>Drosophilidae</taxon>
        <taxon>Drosophila</taxon>
        <taxon>Sophophora</taxon>
    </lineage>
</organism>
<dbReference type="GO" id="GO:0015179">
    <property type="term" value="F:L-amino acid transmembrane transporter activity"/>
    <property type="evidence" value="ECO:0007669"/>
    <property type="project" value="TreeGrafter"/>
</dbReference>
<feature type="transmembrane region" description="Helical" evidence="6">
    <location>
        <begin position="82"/>
        <end position="110"/>
    </location>
</feature>
<proteinExistence type="predicted"/>
<feature type="transmembrane region" description="Helical" evidence="6">
    <location>
        <begin position="370"/>
        <end position="391"/>
    </location>
</feature>
<gene>
    <name evidence="8" type="ORF">DGUA_6G007460</name>
</gene>
<name>A0A3B0K0H3_DROGU</name>
<reference evidence="9" key="1">
    <citation type="submission" date="2018-01" db="EMBL/GenBank/DDBJ databases">
        <authorList>
            <person name="Alioto T."/>
            <person name="Alioto T."/>
        </authorList>
    </citation>
    <scope>NUCLEOTIDE SEQUENCE [LARGE SCALE GENOMIC DNA]</scope>
</reference>
<dbReference type="OrthoDB" id="1684102at2759"/>
<evidence type="ECO:0000256" key="2">
    <source>
        <dbReference type="ARBA" id="ARBA00022692"/>
    </source>
</evidence>
<feature type="region of interest" description="Disordered" evidence="5">
    <location>
        <begin position="34"/>
        <end position="58"/>
    </location>
</feature>
<dbReference type="Proteomes" id="UP000268350">
    <property type="component" value="Unassembled WGS sequence"/>
</dbReference>
<keyword evidence="4 6" id="KW-0472">Membrane</keyword>
<keyword evidence="2 6" id="KW-0812">Transmembrane</keyword>
<evidence type="ECO:0000256" key="3">
    <source>
        <dbReference type="ARBA" id="ARBA00022989"/>
    </source>
</evidence>
<dbReference type="PANTHER" id="PTHR22950:SF154">
    <property type="entry name" value="PROTON-COUPLED AMINO ACID TRANSPORTER-LIKE PROTEIN PATHETIC"/>
    <property type="match status" value="1"/>
</dbReference>
<dbReference type="EMBL" id="OUUW01000002">
    <property type="protein sequence ID" value="SPP76858.1"/>
    <property type="molecule type" value="Genomic_DNA"/>
</dbReference>
<evidence type="ECO:0000313" key="8">
    <source>
        <dbReference type="EMBL" id="SPP76858.1"/>
    </source>
</evidence>
<feature type="transmembrane region" description="Helical" evidence="6">
    <location>
        <begin position="183"/>
        <end position="205"/>
    </location>
</feature>
<evidence type="ECO:0000256" key="4">
    <source>
        <dbReference type="ARBA" id="ARBA00023136"/>
    </source>
</evidence>
<evidence type="ECO:0000313" key="9">
    <source>
        <dbReference type="Proteomes" id="UP000268350"/>
    </source>
</evidence>
<keyword evidence="3 6" id="KW-1133">Transmembrane helix</keyword>
<evidence type="ECO:0000256" key="1">
    <source>
        <dbReference type="ARBA" id="ARBA00004141"/>
    </source>
</evidence>
<evidence type="ECO:0000256" key="6">
    <source>
        <dbReference type="SAM" id="Phobius"/>
    </source>
</evidence>
<dbReference type="STRING" id="7266.A0A3B0K0H3"/>
<feature type="compositionally biased region" description="Polar residues" evidence="5">
    <location>
        <begin position="38"/>
        <end position="47"/>
    </location>
</feature>
<evidence type="ECO:0000259" key="7">
    <source>
        <dbReference type="Pfam" id="PF01490"/>
    </source>
</evidence>
<dbReference type="GO" id="GO:0005774">
    <property type="term" value="C:vacuolar membrane"/>
    <property type="evidence" value="ECO:0007669"/>
    <property type="project" value="TreeGrafter"/>
</dbReference>
<dbReference type="PANTHER" id="PTHR22950">
    <property type="entry name" value="AMINO ACID TRANSPORTER"/>
    <property type="match status" value="1"/>
</dbReference>
<comment type="subcellular location">
    <subcellularLocation>
        <location evidence="1">Membrane</location>
        <topology evidence="1">Multi-pass membrane protein</topology>
    </subcellularLocation>
</comment>
<sequence>MVNIVDGGAKPAAQEMEQFLPGEGGIKYHIQPRKSDNEQGLGNTEFNPFTHRDNEHPTSDNETLTHLLKASLGTGILGMPIAFMYSGIIMGIFATIFTAFVCTHCSYVLVKCGHKLYYKTRRTKMTFAEIAESAFQKGPKWCRGFAPVAKFSILFGLFLTYFGTCSVYTVIVAKNFEQLIEHWTGSAVSSRLLICALLVPLILIAWVPNLKYLAPVSMVANVFMGLGLGITFYYLTQDLPPVESRNYLVLGTLPSFFSITIFAMEAIGVVMPLENNMKTPQNFLGLCGVLSQGMSGVTLIYMLLGFLGYLRYGEDTQQSITLNLPVHEWPAQAVKVLIALAVYCTFGLQFYVCLEIVWDGIKEKCTKRPMLVNYVLRTVLVTAAVVLAISVPTIAPFMGLIGAFCFSILGLIFPLRLCHCFRFLLSWSSIGTLDSANTIGFCGRTLSSASAELQHLSLAPSQPSETLLLSTPKWHLNKFVTRQRS</sequence>
<feature type="transmembrane region" description="Helical" evidence="6">
    <location>
        <begin position="332"/>
        <end position="358"/>
    </location>
</feature>
<keyword evidence="9" id="KW-1185">Reference proteome</keyword>
<feature type="transmembrane region" description="Helical" evidence="6">
    <location>
        <begin position="247"/>
        <end position="271"/>
    </location>
</feature>
<dbReference type="InterPro" id="IPR013057">
    <property type="entry name" value="AA_transpt_TM"/>
</dbReference>
<feature type="domain" description="Amino acid transporter transmembrane" evidence="7">
    <location>
        <begin position="61"/>
        <end position="415"/>
    </location>
</feature>
<feature type="transmembrane region" description="Helical" evidence="6">
    <location>
        <begin position="283"/>
        <end position="312"/>
    </location>
</feature>
<protein>
    <submittedName>
        <fullName evidence="8">Blast:Proton-coupled amino acid transporter 4</fullName>
    </submittedName>
</protein>
<accession>A0A3B0K0H3</accession>
<feature type="transmembrane region" description="Helical" evidence="6">
    <location>
        <begin position="151"/>
        <end position="171"/>
    </location>
</feature>
<feature type="transmembrane region" description="Helical" evidence="6">
    <location>
        <begin position="397"/>
        <end position="418"/>
    </location>
</feature>
<dbReference type="AlphaFoldDB" id="A0A3B0K0H3"/>
<dbReference type="Pfam" id="PF01490">
    <property type="entry name" value="Aa_trans"/>
    <property type="match status" value="1"/>
</dbReference>